<name>A0A0N0BS72_9EURY</name>
<proteinExistence type="predicted"/>
<dbReference type="RefSeq" id="WP_053770532.1">
    <property type="nucleotide sequence ID" value="NZ_LIST01000001.1"/>
</dbReference>
<dbReference type="AlphaFoldDB" id="A0A0N0BS72"/>
<evidence type="ECO:0000313" key="3">
    <source>
        <dbReference type="Proteomes" id="UP000037747"/>
    </source>
</evidence>
<comment type="caution">
    <text evidence="2">The sequence shown here is derived from an EMBL/GenBank/DDBJ whole genome shotgun (WGS) entry which is preliminary data.</text>
</comment>
<evidence type="ECO:0000313" key="2">
    <source>
        <dbReference type="EMBL" id="KOX97843.1"/>
    </source>
</evidence>
<dbReference type="PATRIC" id="fig|1705389.3.peg.850"/>
<evidence type="ECO:0000259" key="1">
    <source>
        <dbReference type="Pfam" id="PF00582"/>
    </source>
</evidence>
<dbReference type="OrthoDB" id="157328at2157"/>
<dbReference type="STRING" id="1765655.AMR74_02795"/>
<dbReference type="Pfam" id="PF00582">
    <property type="entry name" value="Usp"/>
    <property type="match status" value="1"/>
</dbReference>
<organism evidence="2 3">
    <name type="scientific">Halorubrum tropicale</name>
    <dbReference type="NCBI Taxonomy" id="1765655"/>
    <lineage>
        <taxon>Archaea</taxon>
        <taxon>Methanobacteriati</taxon>
        <taxon>Methanobacteriota</taxon>
        <taxon>Stenosarchaea group</taxon>
        <taxon>Halobacteria</taxon>
        <taxon>Halobacteriales</taxon>
        <taxon>Haloferacaceae</taxon>
        <taxon>Halorubrum</taxon>
    </lineage>
</organism>
<dbReference type="EMBL" id="LIST01000001">
    <property type="protein sequence ID" value="KOX97843.1"/>
    <property type="molecule type" value="Genomic_DNA"/>
</dbReference>
<dbReference type="InterPro" id="IPR006016">
    <property type="entry name" value="UspA"/>
</dbReference>
<dbReference type="SUPFAM" id="SSF52402">
    <property type="entry name" value="Adenine nucleotide alpha hydrolases-like"/>
    <property type="match status" value="1"/>
</dbReference>
<reference evidence="2 3" key="1">
    <citation type="submission" date="2015-08" db="EMBL/GenBank/DDBJ databases">
        <title>Genomes of Isolates from Cabo Rojo, PR.</title>
        <authorList>
            <person name="Sanchez-Nieves R.L."/>
            <person name="Montalvo-Rodriguez R."/>
        </authorList>
    </citation>
    <scope>NUCLEOTIDE SEQUENCE [LARGE SCALE GENOMIC DNA]</scope>
    <source>
        <strain evidence="2 3">5</strain>
    </source>
</reference>
<feature type="domain" description="UspA" evidence="1">
    <location>
        <begin position="109"/>
        <end position="231"/>
    </location>
</feature>
<dbReference type="Proteomes" id="UP000037747">
    <property type="component" value="Unassembled WGS sequence"/>
</dbReference>
<protein>
    <submittedName>
        <fullName evidence="2">Universal stress protein UspA</fullName>
    </submittedName>
</protein>
<sequence length="235" mass="25705">MADTILVPLELPDPEPLSPLLIEDLSSLDVVVLGHYALPEQTPASSAREQFGEAARATLDEVADAFANAGASVRTRLVFGKDRAAAIQQVATDEGCAAELDPAPTDGVRRILVPLPDVAEFERLPRFIRVLSEDSTQRITLFHVVEGEQPRERGEEIVSETRDRLIEDGFDAAALDTLVVEGDEHDEEILRVAADYDAVVMYEPESTLGDHVFGTLADRIANETDDPVIVVDRDY</sequence>
<dbReference type="Gene3D" id="3.40.50.12370">
    <property type="match status" value="1"/>
</dbReference>
<keyword evidence="3" id="KW-1185">Reference proteome</keyword>
<accession>A0A0N0BS72</accession>
<gene>
    <name evidence="2" type="ORF">AMR74_02795</name>
</gene>